<dbReference type="Gene3D" id="3.30.930.10">
    <property type="entry name" value="Bira Bifunctional Protein, Domain 2"/>
    <property type="match status" value="1"/>
</dbReference>
<dbReference type="GO" id="GO:0016757">
    <property type="term" value="F:glycosyltransferase activity"/>
    <property type="evidence" value="ECO:0007669"/>
    <property type="project" value="UniProtKB-KW"/>
</dbReference>
<protein>
    <submittedName>
        <fullName evidence="4">ATP phosphoribosyltransferase regulatory subunit</fullName>
    </submittedName>
</protein>
<feature type="domain" description="Class II Histidinyl-tRNA synthetase (HisRS)-like catalytic core" evidence="3">
    <location>
        <begin position="8"/>
        <end position="160"/>
    </location>
</feature>
<dbReference type="InterPro" id="IPR041715">
    <property type="entry name" value="HisRS-like_core"/>
</dbReference>
<dbReference type="PIRSF" id="PIRSF001549">
    <property type="entry name" value="His-tRNA_synth"/>
    <property type="match status" value="1"/>
</dbReference>
<feature type="binding site" evidence="2">
    <location>
        <position position="103"/>
    </location>
    <ligand>
        <name>L-histidine</name>
        <dbReference type="ChEBI" id="CHEBI:57595"/>
    </ligand>
</feature>
<dbReference type="SUPFAM" id="SSF55681">
    <property type="entry name" value="Class II aaRS and biotin synthetases"/>
    <property type="match status" value="1"/>
</dbReference>
<dbReference type="GO" id="GO:0004821">
    <property type="term" value="F:histidine-tRNA ligase activity"/>
    <property type="evidence" value="ECO:0007669"/>
    <property type="project" value="TreeGrafter"/>
</dbReference>
<evidence type="ECO:0000256" key="1">
    <source>
        <dbReference type="ARBA" id="ARBA00023102"/>
    </source>
</evidence>
<sequence length="357" mass="38216">MSAGQDEDILHRLEGAGYRICDPGILQPASVFLDLSGEDMRGNLMLASDGAREYCLRPEFTIPLSLAYLASPEAGEPSAMCAGGPVFRLSPGKKTEFLQTGLENFGRTDREAADSEILALALETAGPGPWIVRMGDAALVAALLEKLDLPAVWLRRIHSGLIKGQPIAEILTPKQGRADHSGVLAALDGADKAGARALVEDLLKIADISALGGRTANEIAERFLEQAELRSDAGLDAAKRGLLEQFFAISGQPDQASAELRALFAAAQLDLQAAMDAFDQRLNFFAARGIDLNSLEFSAGFARNLDYYTGFVFEAFKADQANGRPVIAGGRYDRLLKILGAQNDIPAVGAAIWMERL</sequence>
<evidence type="ECO:0000313" key="5">
    <source>
        <dbReference type="Proteomes" id="UP000439113"/>
    </source>
</evidence>
<dbReference type="Proteomes" id="UP000439113">
    <property type="component" value="Unassembled WGS sequence"/>
</dbReference>
<evidence type="ECO:0000313" key="4">
    <source>
        <dbReference type="EMBL" id="MTV29444.1"/>
    </source>
</evidence>
<accession>A0A6N8DL45</accession>
<feature type="binding site" evidence="2">
    <location>
        <begin position="307"/>
        <end position="308"/>
    </location>
    <ligand>
        <name>L-histidine</name>
        <dbReference type="ChEBI" id="CHEBI:57595"/>
    </ligand>
</feature>
<dbReference type="RefSeq" id="WP_155444117.1">
    <property type="nucleotide sequence ID" value="NZ_JAOQNR010000001.1"/>
</dbReference>
<feature type="domain" description="Class II Histidinyl-tRNA synthetase (HisRS)-like catalytic core" evidence="3">
    <location>
        <begin position="221"/>
        <end position="357"/>
    </location>
</feature>
<feature type="binding site" evidence="2">
    <location>
        <position position="99"/>
    </location>
    <ligand>
        <name>L-histidine</name>
        <dbReference type="ChEBI" id="CHEBI:57595"/>
    </ligand>
</feature>
<reference evidence="4 5" key="1">
    <citation type="submission" date="2019-11" db="EMBL/GenBank/DDBJ databases">
        <title>Whole-genome sequence of a Rhodoblastus acidophilus DSM 142.</title>
        <authorList>
            <person name="Kyndt J.A."/>
            <person name="Meyer T.E."/>
        </authorList>
    </citation>
    <scope>NUCLEOTIDE SEQUENCE [LARGE SCALE GENOMIC DNA]</scope>
    <source>
        <strain evidence="4 5">DSM 142</strain>
    </source>
</reference>
<dbReference type="InterPro" id="IPR045864">
    <property type="entry name" value="aa-tRNA-synth_II/BPL/LPL"/>
</dbReference>
<dbReference type="PANTHER" id="PTHR43707">
    <property type="entry name" value="HISTIDYL-TRNA SYNTHETASE"/>
    <property type="match status" value="1"/>
</dbReference>
<keyword evidence="1" id="KW-0368">Histidine biosynthesis</keyword>
<feature type="binding site" evidence="2">
    <location>
        <position position="303"/>
    </location>
    <ligand>
        <name>L-histidine</name>
        <dbReference type="ChEBI" id="CHEBI:57595"/>
    </ligand>
</feature>
<organism evidence="4 5">
    <name type="scientific">Rhodoblastus acidophilus</name>
    <name type="common">Rhodopseudomonas acidophila</name>
    <dbReference type="NCBI Taxonomy" id="1074"/>
    <lineage>
        <taxon>Bacteria</taxon>
        <taxon>Pseudomonadati</taxon>
        <taxon>Pseudomonadota</taxon>
        <taxon>Alphaproteobacteria</taxon>
        <taxon>Hyphomicrobiales</taxon>
        <taxon>Rhodoblastaceae</taxon>
        <taxon>Rhodoblastus</taxon>
    </lineage>
</organism>
<keyword evidence="1" id="KW-0028">Amino-acid biosynthesis</keyword>
<dbReference type="GO" id="GO:0006427">
    <property type="term" value="P:histidyl-tRNA aminoacylation"/>
    <property type="evidence" value="ECO:0007669"/>
    <property type="project" value="TreeGrafter"/>
</dbReference>
<dbReference type="EMBL" id="WNKS01000001">
    <property type="protein sequence ID" value="MTV29444.1"/>
    <property type="molecule type" value="Genomic_DNA"/>
</dbReference>
<gene>
    <name evidence="4" type="ORF">GJ654_00395</name>
</gene>
<evidence type="ECO:0000259" key="3">
    <source>
        <dbReference type="Pfam" id="PF13393"/>
    </source>
</evidence>
<dbReference type="GO" id="GO:0005737">
    <property type="term" value="C:cytoplasm"/>
    <property type="evidence" value="ECO:0007669"/>
    <property type="project" value="InterPro"/>
</dbReference>
<dbReference type="Pfam" id="PF13393">
    <property type="entry name" value="tRNA-synt_His"/>
    <property type="match status" value="2"/>
</dbReference>
<dbReference type="AlphaFoldDB" id="A0A6N8DL45"/>
<keyword evidence="4" id="KW-0808">Transferase</keyword>
<proteinExistence type="predicted"/>
<dbReference type="NCBIfam" id="NF008953">
    <property type="entry name" value="PRK12295.1-6"/>
    <property type="match status" value="1"/>
</dbReference>
<evidence type="ECO:0000256" key="2">
    <source>
        <dbReference type="PIRSR" id="PIRSR001549-1"/>
    </source>
</evidence>
<dbReference type="InterPro" id="IPR004516">
    <property type="entry name" value="HisRS/HisZ"/>
</dbReference>
<dbReference type="OrthoDB" id="9797914at2"/>
<feature type="binding site" evidence="2">
    <location>
        <begin position="59"/>
        <end position="61"/>
    </location>
    <ligand>
        <name>L-histidine</name>
        <dbReference type="ChEBI" id="CHEBI:57595"/>
    </ligand>
</feature>
<keyword evidence="4" id="KW-0328">Glycosyltransferase</keyword>
<feature type="binding site" evidence="2">
    <location>
        <position position="88"/>
    </location>
    <ligand>
        <name>L-histidine</name>
        <dbReference type="ChEBI" id="CHEBI:57595"/>
    </ligand>
</feature>
<name>A0A6N8DL45_RHOAC</name>
<comment type="caution">
    <text evidence="4">The sequence shown here is derived from an EMBL/GenBank/DDBJ whole genome shotgun (WGS) entry which is preliminary data.</text>
</comment>
<dbReference type="PANTHER" id="PTHR43707:SF1">
    <property type="entry name" value="HISTIDINE--TRNA LIGASE, MITOCHONDRIAL-RELATED"/>
    <property type="match status" value="1"/>
</dbReference>
<dbReference type="GO" id="GO:0000105">
    <property type="term" value="P:L-histidine biosynthetic process"/>
    <property type="evidence" value="ECO:0007669"/>
    <property type="project" value="UniProtKB-KW"/>
</dbReference>